<dbReference type="AlphaFoldDB" id="A0A915L3B8"/>
<dbReference type="Proteomes" id="UP000887565">
    <property type="component" value="Unplaced"/>
</dbReference>
<evidence type="ECO:0000256" key="1">
    <source>
        <dbReference type="SAM" id="MobiDB-lite"/>
    </source>
</evidence>
<organism evidence="2 3">
    <name type="scientific">Romanomermis culicivorax</name>
    <name type="common">Nematode worm</name>
    <dbReference type="NCBI Taxonomy" id="13658"/>
    <lineage>
        <taxon>Eukaryota</taxon>
        <taxon>Metazoa</taxon>
        <taxon>Ecdysozoa</taxon>
        <taxon>Nematoda</taxon>
        <taxon>Enoplea</taxon>
        <taxon>Dorylaimia</taxon>
        <taxon>Mermithida</taxon>
        <taxon>Mermithoidea</taxon>
        <taxon>Mermithidae</taxon>
        <taxon>Romanomermis</taxon>
    </lineage>
</organism>
<proteinExistence type="predicted"/>
<evidence type="ECO:0000313" key="2">
    <source>
        <dbReference type="Proteomes" id="UP000887565"/>
    </source>
</evidence>
<dbReference type="WBParaSite" id="nRc.2.0.1.t45236-RA">
    <property type="protein sequence ID" value="nRc.2.0.1.t45236-RA"/>
    <property type="gene ID" value="nRc.2.0.1.g45236"/>
</dbReference>
<protein>
    <submittedName>
        <fullName evidence="3">Uncharacterized protein</fullName>
    </submittedName>
</protein>
<feature type="region of interest" description="Disordered" evidence="1">
    <location>
        <begin position="46"/>
        <end position="82"/>
    </location>
</feature>
<accession>A0A915L3B8</accession>
<feature type="compositionally biased region" description="Basic and acidic residues" evidence="1">
    <location>
        <begin position="66"/>
        <end position="82"/>
    </location>
</feature>
<sequence>MYLDDPVLPYKWYKHGITIDHSYKSLYKICEGLSSRPYQRRTELENQGIGNGPLSHMHPQLPHHVGTLEDTGRLPDEHAIHH</sequence>
<name>A0A915L3B8_ROMCU</name>
<keyword evidence="2" id="KW-1185">Reference proteome</keyword>
<reference evidence="3" key="1">
    <citation type="submission" date="2022-11" db="UniProtKB">
        <authorList>
            <consortium name="WormBaseParasite"/>
        </authorList>
    </citation>
    <scope>IDENTIFICATION</scope>
</reference>
<evidence type="ECO:0000313" key="3">
    <source>
        <dbReference type="WBParaSite" id="nRc.2.0.1.t45236-RA"/>
    </source>
</evidence>